<feature type="active site" description="Proton acceptor" evidence="16">
    <location>
        <position position="131"/>
    </location>
</feature>
<dbReference type="EMBL" id="AJTX02000004">
    <property type="protein sequence ID" value="KKJ00545.1"/>
    <property type="molecule type" value="Genomic_DNA"/>
</dbReference>
<evidence type="ECO:0000256" key="8">
    <source>
        <dbReference type="ARBA" id="ARBA00022679"/>
    </source>
</evidence>
<dbReference type="InterPro" id="IPR004619">
    <property type="entry name" value="Type_III_PanK"/>
</dbReference>
<dbReference type="STRING" id="317619.GCA_000332315_00738"/>
<evidence type="ECO:0000256" key="2">
    <source>
        <dbReference type="ARBA" id="ARBA00001958"/>
    </source>
</evidence>
<comment type="function">
    <text evidence="16">Catalyzes the phosphorylation of pantothenate (Pan), the first step in CoA biosynthesis.</text>
</comment>
<feature type="binding site" evidence="16">
    <location>
        <begin position="129"/>
        <end position="132"/>
    </location>
    <ligand>
        <name>substrate</name>
    </ligand>
</feature>
<feature type="binding site" evidence="16">
    <location>
        <position position="125"/>
    </location>
    <ligand>
        <name>substrate</name>
    </ligand>
</feature>
<keyword evidence="12 16" id="KW-0630">Potassium</keyword>
<organism evidence="17 18">
    <name type="scientific">Prochlorothrix hollandica PCC 9006 = CALU 1027</name>
    <dbReference type="NCBI Taxonomy" id="317619"/>
    <lineage>
        <taxon>Bacteria</taxon>
        <taxon>Bacillati</taxon>
        <taxon>Cyanobacteriota</taxon>
        <taxon>Cyanophyceae</taxon>
        <taxon>Prochlorotrichales</taxon>
        <taxon>Prochlorotrichaceae</taxon>
        <taxon>Prochlorothrix</taxon>
    </lineage>
</organism>
<keyword evidence="7 16" id="KW-0963">Cytoplasm</keyword>
<feature type="binding site" evidence="16">
    <location>
        <begin position="8"/>
        <end position="15"/>
    </location>
    <ligand>
        <name>ATP</name>
        <dbReference type="ChEBI" id="CHEBI:30616"/>
    </ligand>
</feature>
<evidence type="ECO:0000256" key="6">
    <source>
        <dbReference type="ARBA" id="ARBA00012102"/>
    </source>
</evidence>
<evidence type="ECO:0000256" key="1">
    <source>
        <dbReference type="ARBA" id="ARBA00001206"/>
    </source>
</evidence>
<dbReference type="eggNOG" id="COG1521">
    <property type="taxonomic scope" value="Bacteria"/>
</dbReference>
<reference evidence="17" key="1">
    <citation type="submission" date="2012-04" db="EMBL/GenBank/DDBJ databases">
        <authorList>
            <person name="Borisov I.G."/>
            <person name="Ivanikova N.V."/>
            <person name="Pinevich A.V."/>
        </authorList>
    </citation>
    <scope>NUCLEOTIDE SEQUENCE</scope>
    <source>
        <strain evidence="17">CALU 1027</strain>
    </source>
</reference>
<keyword evidence="16" id="KW-0479">Metal-binding</keyword>
<keyword evidence="13 16" id="KW-0173">Coenzyme A biosynthesis</keyword>
<dbReference type="GO" id="GO:0005737">
    <property type="term" value="C:cytoplasm"/>
    <property type="evidence" value="ECO:0007669"/>
    <property type="project" value="UniProtKB-SubCell"/>
</dbReference>
<dbReference type="Gene3D" id="3.30.420.40">
    <property type="match status" value="1"/>
</dbReference>
<keyword evidence="8 16" id="KW-0808">Transferase</keyword>
<evidence type="ECO:0000256" key="11">
    <source>
        <dbReference type="ARBA" id="ARBA00022840"/>
    </source>
</evidence>
<dbReference type="GO" id="GO:0005524">
    <property type="term" value="F:ATP binding"/>
    <property type="evidence" value="ECO:0007669"/>
    <property type="project" value="UniProtKB-UniRule"/>
</dbReference>
<dbReference type="Pfam" id="PF03309">
    <property type="entry name" value="Pan_kinase"/>
    <property type="match status" value="1"/>
</dbReference>
<dbReference type="PANTHER" id="PTHR34265:SF1">
    <property type="entry name" value="TYPE III PANTOTHENATE KINASE"/>
    <property type="match status" value="1"/>
</dbReference>
<feature type="binding site" evidence="16">
    <location>
        <position position="151"/>
    </location>
    <ligand>
        <name>K(+)</name>
        <dbReference type="ChEBI" id="CHEBI:29103"/>
    </ligand>
</feature>
<dbReference type="OrthoDB" id="482945at2"/>
<comment type="catalytic activity">
    <reaction evidence="1 16">
        <text>(R)-pantothenate + ATP = (R)-4'-phosphopantothenate + ADP + H(+)</text>
        <dbReference type="Rhea" id="RHEA:16373"/>
        <dbReference type="ChEBI" id="CHEBI:10986"/>
        <dbReference type="ChEBI" id="CHEBI:15378"/>
        <dbReference type="ChEBI" id="CHEBI:29032"/>
        <dbReference type="ChEBI" id="CHEBI:30616"/>
        <dbReference type="ChEBI" id="CHEBI:456216"/>
        <dbReference type="EC" id="2.7.1.33"/>
    </reaction>
</comment>
<comment type="subunit">
    <text evidence="5 16">Homodimer.</text>
</comment>
<keyword evidence="18" id="KW-1185">Reference proteome</keyword>
<sequence>MSPYLALVVGNSRLHWALLQGFHGHGDRSHHPSGSVVARWDTAHSPALGIPDPVTPADAAAIDRVWLAYVQGLPLPPLAQAWLQPQTTPPPLVLASVVPAQAALFHSYPQLYPLSLSQIPLGHAYSNLGLDRALGLWGAGHTYGWPALVIDGGTALTLTGGDGSGNLVGGAILPGLRLQFQSLSQGTAALPWVDGDWMADPPPRWARDTTGAIASGVLYGVLGAVQGAIDHWLGQFPHSEIVFTGGDGQLLWSLAQEDRSPGPGHPPGRCYHWDPDLLFKGILALGLS</sequence>
<evidence type="ECO:0000256" key="4">
    <source>
        <dbReference type="ARBA" id="ARBA00005225"/>
    </source>
</evidence>
<comment type="similarity">
    <text evidence="14 16">Belongs to the type III pantothenate kinase family.</text>
</comment>
<evidence type="ECO:0000256" key="9">
    <source>
        <dbReference type="ARBA" id="ARBA00022741"/>
    </source>
</evidence>
<evidence type="ECO:0000256" key="14">
    <source>
        <dbReference type="ARBA" id="ARBA00038036"/>
    </source>
</evidence>
<comment type="subcellular location">
    <subcellularLocation>
        <location evidence="3 16">Cytoplasm</location>
    </subcellularLocation>
</comment>
<dbReference type="Proteomes" id="UP000034681">
    <property type="component" value="Unassembled WGS sequence"/>
</dbReference>
<dbReference type="UniPathway" id="UPA00241">
    <property type="reaction ID" value="UER00352"/>
</dbReference>
<evidence type="ECO:0000256" key="13">
    <source>
        <dbReference type="ARBA" id="ARBA00022993"/>
    </source>
</evidence>
<comment type="cofactor">
    <cofactor evidence="2">
        <name>K(+)</name>
        <dbReference type="ChEBI" id="CHEBI:29103"/>
    </cofactor>
</comment>
<dbReference type="NCBIfam" id="TIGR00671">
    <property type="entry name" value="baf"/>
    <property type="match status" value="1"/>
</dbReference>
<dbReference type="CDD" id="cd24015">
    <property type="entry name" value="ASKHA_NBD_PanK-III"/>
    <property type="match status" value="1"/>
</dbReference>
<dbReference type="AlphaFoldDB" id="A0A0M2PWJ1"/>
<evidence type="ECO:0000313" key="17">
    <source>
        <dbReference type="EMBL" id="KKJ00545.1"/>
    </source>
</evidence>
<feature type="binding site" evidence="16">
    <location>
        <position position="209"/>
    </location>
    <ligand>
        <name>substrate</name>
    </ligand>
</feature>
<comment type="caution">
    <text evidence="17">The sequence shown here is derived from an EMBL/GenBank/DDBJ whole genome shotgun (WGS) entry which is preliminary data.</text>
</comment>
<dbReference type="EC" id="2.7.1.33" evidence="6 16"/>
<dbReference type="GO" id="GO:0004594">
    <property type="term" value="F:pantothenate kinase activity"/>
    <property type="evidence" value="ECO:0007669"/>
    <property type="project" value="UniProtKB-UniRule"/>
</dbReference>
<comment type="cofactor">
    <cofactor evidence="16">
        <name>NH4(+)</name>
        <dbReference type="ChEBI" id="CHEBI:28938"/>
    </cofactor>
    <cofactor evidence="16">
        <name>K(+)</name>
        <dbReference type="ChEBI" id="CHEBI:29103"/>
    </cofactor>
    <text evidence="16">A monovalent cation. Ammonium or potassium.</text>
</comment>
<evidence type="ECO:0000256" key="15">
    <source>
        <dbReference type="ARBA" id="ARBA00040883"/>
    </source>
</evidence>
<evidence type="ECO:0000256" key="7">
    <source>
        <dbReference type="ARBA" id="ARBA00022490"/>
    </source>
</evidence>
<evidence type="ECO:0000256" key="12">
    <source>
        <dbReference type="ARBA" id="ARBA00022958"/>
    </source>
</evidence>
<evidence type="ECO:0000256" key="3">
    <source>
        <dbReference type="ARBA" id="ARBA00004496"/>
    </source>
</evidence>
<evidence type="ECO:0000256" key="16">
    <source>
        <dbReference type="HAMAP-Rule" id="MF_01274"/>
    </source>
</evidence>
<dbReference type="SUPFAM" id="SSF53067">
    <property type="entry name" value="Actin-like ATPase domain"/>
    <property type="match status" value="1"/>
</dbReference>
<evidence type="ECO:0000313" key="18">
    <source>
        <dbReference type="Proteomes" id="UP000034681"/>
    </source>
</evidence>
<dbReference type="GO" id="GO:0046872">
    <property type="term" value="F:metal ion binding"/>
    <property type="evidence" value="ECO:0007669"/>
    <property type="project" value="UniProtKB-KW"/>
</dbReference>
<keyword evidence="9 16" id="KW-0547">Nucleotide-binding</keyword>
<name>A0A0M2PWJ1_PROHO</name>
<keyword evidence="11 16" id="KW-0067">ATP-binding</keyword>
<dbReference type="HAMAP" id="MF_01274">
    <property type="entry name" value="Pantothen_kinase_3"/>
    <property type="match status" value="1"/>
</dbReference>
<keyword evidence="10 16" id="KW-0418">Kinase</keyword>
<evidence type="ECO:0000256" key="5">
    <source>
        <dbReference type="ARBA" id="ARBA00011738"/>
    </source>
</evidence>
<proteinExistence type="inferred from homology"/>
<dbReference type="PANTHER" id="PTHR34265">
    <property type="entry name" value="TYPE III PANTOTHENATE KINASE"/>
    <property type="match status" value="1"/>
</dbReference>
<feature type="binding site" evidence="16">
    <location>
        <position position="154"/>
    </location>
    <ligand>
        <name>ATP</name>
        <dbReference type="ChEBI" id="CHEBI:30616"/>
    </ligand>
</feature>
<dbReference type="GO" id="GO:0015937">
    <property type="term" value="P:coenzyme A biosynthetic process"/>
    <property type="evidence" value="ECO:0007669"/>
    <property type="project" value="UniProtKB-UniRule"/>
</dbReference>
<gene>
    <name evidence="16" type="primary">coaX</name>
    <name evidence="17" type="ORF">PROH_09880</name>
</gene>
<evidence type="ECO:0000256" key="10">
    <source>
        <dbReference type="ARBA" id="ARBA00022777"/>
    </source>
</evidence>
<comment type="pathway">
    <text evidence="4 16">Cofactor biosynthesis; coenzyme A biosynthesis; CoA from (R)-pantothenate: step 1/5.</text>
</comment>
<accession>A0A0M2PWJ1</accession>
<dbReference type="InterPro" id="IPR043129">
    <property type="entry name" value="ATPase_NBD"/>
</dbReference>
<protein>
    <recommendedName>
        <fullName evidence="15 16">Type III pantothenate kinase</fullName>
        <ecNumber evidence="6 16">2.7.1.33</ecNumber>
    </recommendedName>
    <alternativeName>
        <fullName evidence="16">PanK-III</fullName>
    </alternativeName>
    <alternativeName>
        <fullName evidence="16">Pantothenic acid kinase</fullName>
    </alternativeName>
</protein>